<dbReference type="AlphaFoldDB" id="A0A7Z0S3M2"/>
<dbReference type="InterPro" id="IPR004639">
    <property type="entry name" value="4pyrrol_synth_GluAld_NH2Trfase"/>
</dbReference>
<organism evidence="9 10">
    <name type="scientific">Streptococcus danieliae</name>
    <dbReference type="NCBI Taxonomy" id="747656"/>
    <lineage>
        <taxon>Bacteria</taxon>
        <taxon>Bacillati</taxon>
        <taxon>Bacillota</taxon>
        <taxon>Bacilli</taxon>
        <taxon>Lactobacillales</taxon>
        <taxon>Streptococcaceae</taxon>
        <taxon>Streptococcus</taxon>
    </lineage>
</organism>
<dbReference type="GO" id="GO:0005737">
    <property type="term" value="C:cytoplasm"/>
    <property type="evidence" value="ECO:0007669"/>
    <property type="project" value="UniProtKB-SubCell"/>
</dbReference>
<dbReference type="EMBL" id="JACBXX010000022">
    <property type="protein sequence ID" value="NYS95628.1"/>
    <property type="molecule type" value="Genomic_DNA"/>
</dbReference>
<dbReference type="SUPFAM" id="SSF53383">
    <property type="entry name" value="PLP-dependent transferases"/>
    <property type="match status" value="1"/>
</dbReference>
<sequence>MGKQSSEYFQEAKKLFPGGVNSPVRAFKAVGGQPLFIESGSGSRLRDVDGNTYIDYVLSWGPLVLGHAVDSVQSAVREAVNLGSSFGAPSPRELALGQELQRRLPFLEKMRFVNSGTEATMSAIRLARAVTGRENIIKFEGCYHGHSDSFLIGAGSGVASLGLADSAGLPAALIPETLVLPYNDSEAVKAIFQHHASEIAGVIVEAVAGNMGLIPADRAFLETIALLCEEHSSLFIVDEVMTGFRAAYGGACELYQLQPDLVCLGKVIGGGFPVAAFGGKACYMDQIAPLGPVYQAGTLSGNPIAMAAGLATLLGLGVNAFAEMEARTTRLCQGIQGLAKKYQLPVQVQWRGSMFSLFFADKPVQNFKDAQSANYEQFANFHQLLLTKGIYWAPSQYESNFLSLAHTDRDIEQTLQVIEEVFRKIGGRVWES</sequence>
<evidence type="ECO:0000256" key="2">
    <source>
        <dbReference type="ARBA" id="ARBA00001933"/>
    </source>
</evidence>
<evidence type="ECO:0000256" key="7">
    <source>
        <dbReference type="ARBA" id="ARBA00023244"/>
    </source>
</evidence>
<dbReference type="GO" id="GO:0008483">
    <property type="term" value="F:transaminase activity"/>
    <property type="evidence" value="ECO:0007669"/>
    <property type="project" value="InterPro"/>
</dbReference>
<dbReference type="InterPro" id="IPR049704">
    <property type="entry name" value="Aminotrans_3_PPA_site"/>
</dbReference>
<dbReference type="PANTHER" id="PTHR43713">
    <property type="entry name" value="GLUTAMATE-1-SEMIALDEHYDE 2,1-AMINOMUTASE"/>
    <property type="match status" value="1"/>
</dbReference>
<comment type="subcellular location">
    <subcellularLocation>
        <location evidence="8">Cytoplasm</location>
    </subcellularLocation>
</comment>
<reference evidence="9 10" key="1">
    <citation type="submission" date="2020-07" db="EMBL/GenBank/DDBJ databases">
        <title>MOT database genomes.</title>
        <authorList>
            <person name="Joseph S."/>
            <person name="Aduse-Opoku J."/>
            <person name="Hashim A."/>
            <person name="Wade W."/>
            <person name="Curtis M."/>
        </authorList>
    </citation>
    <scope>NUCLEOTIDE SEQUENCE [LARGE SCALE GENOMIC DNA]</scope>
    <source>
        <strain evidence="9 10">STR</strain>
    </source>
</reference>
<gene>
    <name evidence="8 9" type="primary">hemL</name>
    <name evidence="9" type="ORF">HZY94_00145</name>
</gene>
<accession>A0A7Z0S3M2</accession>
<dbReference type="GO" id="GO:0042286">
    <property type="term" value="F:glutamate-1-semialdehyde 2,1-aminomutase activity"/>
    <property type="evidence" value="ECO:0007669"/>
    <property type="project" value="UniProtKB-UniRule"/>
</dbReference>
<dbReference type="NCBIfam" id="NF000818">
    <property type="entry name" value="PRK00062.1"/>
    <property type="match status" value="1"/>
</dbReference>
<feature type="modified residue" description="N6-(pyridoxal phosphate)lysine" evidence="8">
    <location>
        <position position="266"/>
    </location>
</feature>
<evidence type="ECO:0000256" key="5">
    <source>
        <dbReference type="ARBA" id="ARBA00022898"/>
    </source>
</evidence>
<protein>
    <recommendedName>
        <fullName evidence="8">Glutamate-1-semialdehyde 2,1-aminomutase</fullName>
        <shortName evidence="8">GSA</shortName>
        <ecNumber evidence="8">5.4.3.8</ecNumber>
    </recommendedName>
    <alternativeName>
        <fullName evidence="8">Glutamate-1-semialdehyde aminotransferase</fullName>
        <shortName evidence="8">GSA-AT</shortName>
    </alternativeName>
</protein>
<dbReference type="UniPathway" id="UPA00251">
    <property type="reaction ID" value="UER00317"/>
</dbReference>
<keyword evidence="6 8" id="KW-0413">Isomerase</keyword>
<dbReference type="GO" id="GO:0006782">
    <property type="term" value="P:protoporphyrinogen IX biosynthetic process"/>
    <property type="evidence" value="ECO:0007669"/>
    <property type="project" value="UniProtKB-UniRule"/>
</dbReference>
<evidence type="ECO:0000256" key="1">
    <source>
        <dbReference type="ARBA" id="ARBA00001579"/>
    </source>
</evidence>
<comment type="similarity">
    <text evidence="4 8">Belongs to the class-III pyridoxal-phosphate-dependent aminotransferase family. HemL subfamily.</text>
</comment>
<dbReference type="GO" id="GO:0030170">
    <property type="term" value="F:pyridoxal phosphate binding"/>
    <property type="evidence" value="ECO:0007669"/>
    <property type="project" value="InterPro"/>
</dbReference>
<evidence type="ECO:0000256" key="6">
    <source>
        <dbReference type="ARBA" id="ARBA00023235"/>
    </source>
</evidence>
<evidence type="ECO:0000256" key="3">
    <source>
        <dbReference type="ARBA" id="ARBA00004819"/>
    </source>
</evidence>
<dbReference type="EC" id="5.4.3.8" evidence="8"/>
<dbReference type="PROSITE" id="PS00600">
    <property type="entry name" value="AA_TRANSFER_CLASS_3"/>
    <property type="match status" value="1"/>
</dbReference>
<dbReference type="InterPro" id="IPR005814">
    <property type="entry name" value="Aminotrans_3"/>
</dbReference>
<dbReference type="FunFam" id="3.40.640.10:FF:000021">
    <property type="entry name" value="Glutamate-1-semialdehyde 2,1-aminomutase"/>
    <property type="match status" value="1"/>
</dbReference>
<dbReference type="RefSeq" id="WP_179924474.1">
    <property type="nucleotide sequence ID" value="NZ_JACBXX010000022.1"/>
</dbReference>
<evidence type="ECO:0000256" key="4">
    <source>
        <dbReference type="ARBA" id="ARBA00008981"/>
    </source>
</evidence>
<dbReference type="Gene3D" id="3.40.640.10">
    <property type="entry name" value="Type I PLP-dependent aspartate aminotransferase-like (Major domain)"/>
    <property type="match status" value="1"/>
</dbReference>
<dbReference type="Proteomes" id="UP000589521">
    <property type="component" value="Unassembled WGS sequence"/>
</dbReference>
<evidence type="ECO:0000313" key="10">
    <source>
        <dbReference type="Proteomes" id="UP000589521"/>
    </source>
</evidence>
<dbReference type="HAMAP" id="MF_00375">
    <property type="entry name" value="HemL_aminotrans_3"/>
    <property type="match status" value="1"/>
</dbReference>
<dbReference type="PANTHER" id="PTHR43713:SF3">
    <property type="entry name" value="GLUTAMATE-1-SEMIALDEHYDE 2,1-AMINOMUTASE 1, CHLOROPLASTIC-RELATED"/>
    <property type="match status" value="1"/>
</dbReference>
<comment type="cofactor">
    <cofactor evidence="2 8">
        <name>pyridoxal 5'-phosphate</name>
        <dbReference type="ChEBI" id="CHEBI:597326"/>
    </cofactor>
</comment>
<dbReference type="Gene3D" id="3.90.1150.10">
    <property type="entry name" value="Aspartate Aminotransferase, domain 1"/>
    <property type="match status" value="1"/>
</dbReference>
<comment type="pathway">
    <text evidence="3">Porphyrin-containing compound metabolism; protoporphyrin-IX biosynthesis; 5-aminolevulinate from L-glutamyl-tRNA(Glu): step 2/2.</text>
</comment>
<dbReference type="NCBIfam" id="TIGR00713">
    <property type="entry name" value="hemL"/>
    <property type="match status" value="1"/>
</dbReference>
<name>A0A7Z0S3M2_9STRE</name>
<dbReference type="CDD" id="cd00610">
    <property type="entry name" value="OAT_like"/>
    <property type="match status" value="1"/>
</dbReference>
<evidence type="ECO:0000256" key="8">
    <source>
        <dbReference type="HAMAP-Rule" id="MF_00375"/>
    </source>
</evidence>
<dbReference type="InterPro" id="IPR015422">
    <property type="entry name" value="PyrdxlP-dep_Trfase_small"/>
</dbReference>
<comment type="catalytic activity">
    <reaction evidence="1 8">
        <text>(S)-4-amino-5-oxopentanoate = 5-aminolevulinate</text>
        <dbReference type="Rhea" id="RHEA:14265"/>
        <dbReference type="ChEBI" id="CHEBI:57501"/>
        <dbReference type="ChEBI" id="CHEBI:356416"/>
        <dbReference type="EC" id="5.4.3.8"/>
    </reaction>
</comment>
<dbReference type="InterPro" id="IPR015424">
    <property type="entry name" value="PyrdxlP-dep_Trfase"/>
</dbReference>
<keyword evidence="8" id="KW-0963">Cytoplasm</keyword>
<dbReference type="InterPro" id="IPR015421">
    <property type="entry name" value="PyrdxlP-dep_Trfase_major"/>
</dbReference>
<comment type="caution">
    <text evidence="9">The sequence shown here is derived from an EMBL/GenBank/DDBJ whole genome shotgun (WGS) entry which is preliminary data.</text>
</comment>
<dbReference type="Pfam" id="PF00202">
    <property type="entry name" value="Aminotran_3"/>
    <property type="match status" value="1"/>
</dbReference>
<comment type="subunit">
    <text evidence="8">Homodimer.</text>
</comment>
<keyword evidence="5 8" id="KW-0663">Pyridoxal phosphate</keyword>
<evidence type="ECO:0000313" key="9">
    <source>
        <dbReference type="EMBL" id="NYS95628.1"/>
    </source>
</evidence>
<keyword evidence="7 8" id="KW-0627">Porphyrin biosynthesis</keyword>
<proteinExistence type="inferred from homology"/>